<keyword evidence="2" id="KW-0680">Restriction system</keyword>
<evidence type="ECO:0000259" key="4">
    <source>
        <dbReference type="Pfam" id="PF01420"/>
    </source>
</evidence>
<accession>A0A9Q8ZXA3</accession>
<evidence type="ECO:0000256" key="1">
    <source>
        <dbReference type="ARBA" id="ARBA00010923"/>
    </source>
</evidence>
<dbReference type="RefSeq" id="WP_252766749.1">
    <property type="nucleotide sequence ID" value="NZ_CP097119.1"/>
</dbReference>
<evidence type="ECO:0000313" key="5">
    <source>
        <dbReference type="EMBL" id="USS89221.1"/>
    </source>
</evidence>
<dbReference type="InterPro" id="IPR052021">
    <property type="entry name" value="Type-I_RS_S_subunit"/>
</dbReference>
<keyword evidence="6" id="KW-1185">Reference proteome</keyword>
<dbReference type="InterPro" id="IPR000055">
    <property type="entry name" value="Restrct_endonuc_typeI_TRD"/>
</dbReference>
<dbReference type="SUPFAM" id="SSF116734">
    <property type="entry name" value="DNA methylase specificity domain"/>
    <property type="match status" value="2"/>
</dbReference>
<name>A0A9Q8ZXA3_9LACO</name>
<organism evidence="5 6">
    <name type="scientific">Fructilactobacillus cliffordii</name>
    <dbReference type="NCBI Taxonomy" id="2940299"/>
    <lineage>
        <taxon>Bacteria</taxon>
        <taxon>Bacillati</taxon>
        <taxon>Bacillota</taxon>
        <taxon>Bacilli</taxon>
        <taxon>Lactobacillales</taxon>
        <taxon>Lactobacillaceae</taxon>
        <taxon>Fructilactobacillus</taxon>
    </lineage>
</organism>
<dbReference type="InterPro" id="IPR044946">
    <property type="entry name" value="Restrct_endonuc_typeI_TRD_sf"/>
</dbReference>
<dbReference type="Gene3D" id="1.10.287.1120">
    <property type="entry name" value="Bipartite methylase S protein"/>
    <property type="match status" value="1"/>
</dbReference>
<dbReference type="REBASE" id="640308">
    <property type="entry name" value="S1.FspB1ORF7065P"/>
</dbReference>
<dbReference type="GO" id="GO:0004519">
    <property type="term" value="F:endonuclease activity"/>
    <property type="evidence" value="ECO:0007669"/>
    <property type="project" value="UniProtKB-KW"/>
</dbReference>
<keyword evidence="5" id="KW-0378">Hydrolase</keyword>
<dbReference type="Pfam" id="PF01420">
    <property type="entry name" value="Methylase_S"/>
    <property type="match status" value="2"/>
</dbReference>
<dbReference type="GO" id="GO:0016787">
    <property type="term" value="F:hydrolase activity"/>
    <property type="evidence" value="ECO:0007669"/>
    <property type="project" value="UniProtKB-KW"/>
</dbReference>
<dbReference type="Proteomes" id="UP001055911">
    <property type="component" value="Chromosome"/>
</dbReference>
<sequence length="294" mass="34038">MAEKEEKKAPEIRFNGFSEDWEKRKLEDLIKKQFKGRTKAEMKGNHSNYLNTDYLNGGLTQKVSSFPDVNEEDVLILWDGSQAGRVYHGFKGSLGTTLKAYKPKYNGDFLFQYLIKNQMKIYEQYRTPNIPHVIKDFTSKFMIYSSQEKEQEKIGTLLKRIDNLLTVNQHKLEQLKLLKKAQLQQLFPQKDEINPQIRFTYFHDDWKQQKLGELVQVKGGGTPSSSIKSYWNGNIDWFTPTEVNNNGYLKHSKRKITEEGLKHSSANLLPKNTILMSSRAGIGKMAILSNKAQH</sequence>
<feature type="domain" description="Type I restriction modification DNA specificity" evidence="4">
    <location>
        <begin position="204"/>
        <end position="291"/>
    </location>
</feature>
<dbReference type="PANTHER" id="PTHR30408">
    <property type="entry name" value="TYPE-1 RESTRICTION ENZYME ECOKI SPECIFICITY PROTEIN"/>
    <property type="match status" value="1"/>
</dbReference>
<feature type="domain" description="Type I restriction modification DNA specificity" evidence="4">
    <location>
        <begin position="19"/>
        <end position="176"/>
    </location>
</feature>
<proteinExistence type="inferred from homology"/>
<comment type="similarity">
    <text evidence="1">Belongs to the type-I restriction system S methylase family.</text>
</comment>
<dbReference type="GO" id="GO:0009307">
    <property type="term" value="P:DNA restriction-modification system"/>
    <property type="evidence" value="ECO:0007669"/>
    <property type="project" value="UniProtKB-KW"/>
</dbReference>
<dbReference type="AlphaFoldDB" id="A0A9Q8ZXA3"/>
<evidence type="ECO:0000256" key="2">
    <source>
        <dbReference type="ARBA" id="ARBA00022747"/>
    </source>
</evidence>
<keyword evidence="5" id="KW-0540">Nuclease</keyword>
<protein>
    <submittedName>
        <fullName evidence="5">Restriction endonuclease subunit S</fullName>
        <ecNumber evidence="5">3.1.21.-</ecNumber>
    </submittedName>
</protein>
<evidence type="ECO:0000313" key="6">
    <source>
        <dbReference type="Proteomes" id="UP001055911"/>
    </source>
</evidence>
<dbReference type="PANTHER" id="PTHR30408:SF12">
    <property type="entry name" value="TYPE I RESTRICTION ENZYME MJAVIII SPECIFICITY SUBUNIT"/>
    <property type="match status" value="1"/>
</dbReference>
<reference evidence="5" key="1">
    <citation type="submission" date="2022-05" db="EMBL/GenBank/DDBJ databases">
        <authorList>
            <person name="Oliphant S.A."/>
            <person name="Watson-Haigh N.S."/>
            <person name="Sumby K.M."/>
            <person name="Gardner J.M."/>
            <person name="Jiranek V."/>
        </authorList>
    </citation>
    <scope>NUCLEOTIDE SEQUENCE</scope>
    <source>
        <strain evidence="5">KI4_B1</strain>
    </source>
</reference>
<dbReference type="GO" id="GO:0003677">
    <property type="term" value="F:DNA binding"/>
    <property type="evidence" value="ECO:0007669"/>
    <property type="project" value="UniProtKB-KW"/>
</dbReference>
<dbReference type="EMBL" id="CP097119">
    <property type="protein sequence ID" value="USS89221.1"/>
    <property type="molecule type" value="Genomic_DNA"/>
</dbReference>
<dbReference type="EC" id="3.1.21.-" evidence="5"/>
<evidence type="ECO:0000256" key="3">
    <source>
        <dbReference type="ARBA" id="ARBA00023125"/>
    </source>
</evidence>
<keyword evidence="3" id="KW-0238">DNA-binding</keyword>
<gene>
    <name evidence="5" type="ORF">M3M40_07060</name>
</gene>
<keyword evidence="5" id="KW-0255">Endonuclease</keyword>
<dbReference type="Gene3D" id="3.90.220.20">
    <property type="entry name" value="DNA methylase specificity domains"/>
    <property type="match status" value="2"/>
</dbReference>